<evidence type="ECO:0000313" key="7">
    <source>
        <dbReference type="Proteomes" id="UP000298340"/>
    </source>
</evidence>
<dbReference type="SUPFAM" id="SSF51395">
    <property type="entry name" value="FMN-linked oxidoreductases"/>
    <property type="match status" value="1"/>
</dbReference>
<evidence type="ECO:0000313" key="4">
    <source>
        <dbReference type="EMBL" id="TCN58859.1"/>
    </source>
</evidence>
<dbReference type="InterPro" id="IPR013785">
    <property type="entry name" value="Aldolase_TIM"/>
</dbReference>
<dbReference type="Pfam" id="PF00724">
    <property type="entry name" value="Oxidored_FMN"/>
    <property type="match status" value="1"/>
</dbReference>
<reference evidence="4 6" key="1">
    <citation type="journal article" date="2015" name="Stand. Genomic Sci.">
        <title>Genomic Encyclopedia of Bacterial and Archaeal Type Strains, Phase III: the genomes of soil and plant-associated and newly described type strains.</title>
        <authorList>
            <person name="Whitman W.B."/>
            <person name="Woyke T."/>
            <person name="Klenk H.P."/>
            <person name="Zhou Y."/>
            <person name="Lilburn T.G."/>
            <person name="Beck B.J."/>
            <person name="De Vos P."/>
            <person name="Vandamme P."/>
            <person name="Eisen J.A."/>
            <person name="Garrity G."/>
            <person name="Hugenholtz P."/>
            <person name="Kyrpides N.C."/>
        </authorList>
    </citation>
    <scope>NUCLEOTIDE SEQUENCE [LARGE SCALE GENOMIC DNA]</scope>
    <source>
        <strain evidence="4 6">P5626</strain>
    </source>
</reference>
<organism evidence="5 7">
    <name type="scientific">Flavobacterium circumlabens</name>
    <dbReference type="NCBI Taxonomy" id="2133765"/>
    <lineage>
        <taxon>Bacteria</taxon>
        <taxon>Pseudomonadati</taxon>
        <taxon>Bacteroidota</taxon>
        <taxon>Flavobacteriia</taxon>
        <taxon>Flavobacteriales</taxon>
        <taxon>Flavobacteriaceae</taxon>
        <taxon>Flavobacterium</taxon>
    </lineage>
</organism>
<feature type="domain" description="NADH:flavin oxidoreductase/NADH oxidase N-terminal" evidence="3">
    <location>
        <begin position="6"/>
        <end position="342"/>
    </location>
</feature>
<dbReference type="EMBL" id="QWDN01000003">
    <property type="protein sequence ID" value="TEB44269.1"/>
    <property type="molecule type" value="Genomic_DNA"/>
</dbReference>
<evidence type="ECO:0000256" key="1">
    <source>
        <dbReference type="ARBA" id="ARBA00022630"/>
    </source>
</evidence>
<dbReference type="GO" id="GO:0016491">
    <property type="term" value="F:oxidoreductase activity"/>
    <property type="evidence" value="ECO:0007669"/>
    <property type="project" value="UniProtKB-KW"/>
</dbReference>
<reference evidence="5 7" key="2">
    <citation type="journal article" date="2018" name="Syst. Appl. Microbiol.">
        <title>Flavobacterium circumlabens sp. nov. and Flavobacterium cupreum sp. nov., two psychrotrophic species isolated from Antarctic environmental samples.</title>
        <authorList>
            <person name="Kralova S."/>
            <person name="Busse H.J."/>
            <person name="Svec P."/>
            <person name="Maslanova I."/>
            <person name="Stankova E."/>
            <person name="Bartak M."/>
            <person name="Sedlacek I."/>
        </authorList>
    </citation>
    <scope>NUCLEOTIDE SEQUENCE [LARGE SCALE GENOMIC DNA]</scope>
    <source>
        <strain evidence="5 7">CCM 8828</strain>
    </source>
</reference>
<keyword evidence="1" id="KW-0285">Flavoprotein</keyword>
<dbReference type="CDD" id="cd04735">
    <property type="entry name" value="OYE_like_4_FMN"/>
    <property type="match status" value="1"/>
</dbReference>
<evidence type="ECO:0000313" key="6">
    <source>
        <dbReference type="Proteomes" id="UP000295270"/>
    </source>
</evidence>
<dbReference type="Gene3D" id="3.20.20.70">
    <property type="entry name" value="Aldolase class I"/>
    <property type="match status" value="1"/>
</dbReference>
<dbReference type="AlphaFoldDB" id="A0A4Y7UEK9"/>
<dbReference type="Proteomes" id="UP000295270">
    <property type="component" value="Unassembled WGS sequence"/>
</dbReference>
<dbReference type="InterPro" id="IPR001155">
    <property type="entry name" value="OxRdtase_FMN_N"/>
</dbReference>
<dbReference type="PANTHER" id="PTHR43656:SF2">
    <property type="entry name" value="BINDING OXIDOREDUCTASE, PUTATIVE (AFU_ORTHOLOGUE AFUA_2G08260)-RELATED"/>
    <property type="match status" value="1"/>
</dbReference>
<protein>
    <submittedName>
        <fullName evidence="4">2,4-dienoyl-CoA reductase-like NADH-dependent reductase (Old Yellow Enzyme family)</fullName>
    </submittedName>
    <submittedName>
        <fullName evidence="5">NADH-dependent flavin oxidoreductase</fullName>
    </submittedName>
</protein>
<keyword evidence="2" id="KW-0560">Oxidoreductase</keyword>
<keyword evidence="6" id="KW-1185">Reference proteome</keyword>
<gene>
    <name evidence="5" type="ORF">D0809_10955</name>
    <name evidence="4" type="ORF">EV142_103306</name>
</gene>
<dbReference type="Proteomes" id="UP000298340">
    <property type="component" value="Unassembled WGS sequence"/>
</dbReference>
<name>A0A4Y7UEK9_9FLAO</name>
<dbReference type="InterPro" id="IPR051799">
    <property type="entry name" value="NADH_flavin_oxidoreductase"/>
</dbReference>
<reference evidence="4" key="3">
    <citation type="submission" date="2019-03" db="EMBL/GenBank/DDBJ databases">
        <authorList>
            <person name="Whitman W."/>
            <person name="Huntemann M."/>
            <person name="Clum A."/>
            <person name="Pillay M."/>
            <person name="Palaniappan K."/>
            <person name="Varghese N."/>
            <person name="Mikhailova N."/>
            <person name="Stamatis D."/>
            <person name="Reddy T."/>
            <person name="Daum C."/>
            <person name="Shapiro N."/>
            <person name="Ivanova N."/>
            <person name="Kyrpides N."/>
            <person name="Woyke T."/>
        </authorList>
    </citation>
    <scope>NUCLEOTIDE SEQUENCE</scope>
    <source>
        <strain evidence="4">P5626</strain>
    </source>
</reference>
<evidence type="ECO:0000256" key="2">
    <source>
        <dbReference type="ARBA" id="ARBA00023002"/>
    </source>
</evidence>
<proteinExistence type="predicted"/>
<accession>A0A4Y7UEK9</accession>
<evidence type="ECO:0000313" key="5">
    <source>
        <dbReference type="EMBL" id="TEB44269.1"/>
    </source>
</evidence>
<dbReference type="PANTHER" id="PTHR43656">
    <property type="entry name" value="BINDING OXIDOREDUCTASE, PUTATIVE (AFU_ORTHOLOGUE AFUA_2G08260)-RELATED"/>
    <property type="match status" value="1"/>
</dbReference>
<evidence type="ECO:0000259" key="3">
    <source>
        <dbReference type="Pfam" id="PF00724"/>
    </source>
</evidence>
<dbReference type="RefSeq" id="WP_132034959.1">
    <property type="nucleotide sequence ID" value="NZ_QWDN01000003.1"/>
</dbReference>
<sequence>MNKYNKLFAPMLFGNGISLKNRIVMSPMTTWASNEDFTISDEEVEYYKKRVNGVGLVITGCTHVTANGIGFTHEFAGYNDTFLPSLKKLANAAKSGGAPAILQLFHAGNKAIPGLIPDGKVVSASAVASGPIVLFENQNFPKELSENEILEIIKAFGDTTRRAIEAGFDGVEIHGAHGFLLQNFISPFFNNRNDQWGGSLENRLRLSLEIVREVKDIVSKYADRPFLIGYRISPEELPQQTYGLPDTFILMDKLMEEKIDYLHFSLLDAVNQNPVDSEFSKEPISVVLNNYVNSRVPVLVAGGITTPAMADQVVNYGVSMVAIGRTLIVNPDWVELTQNGEEDKITSILKLATVQEKKIPSKLMTIFEKLEGWVPVEA</sequence>
<dbReference type="GO" id="GO:0010181">
    <property type="term" value="F:FMN binding"/>
    <property type="evidence" value="ECO:0007669"/>
    <property type="project" value="InterPro"/>
</dbReference>
<comment type="caution">
    <text evidence="5">The sequence shown here is derived from an EMBL/GenBank/DDBJ whole genome shotgun (WGS) entry which is preliminary data.</text>
</comment>
<dbReference type="EMBL" id="SLWA01000003">
    <property type="protein sequence ID" value="TCN58859.1"/>
    <property type="molecule type" value="Genomic_DNA"/>
</dbReference>
<dbReference type="OrthoDB" id="9772736at2"/>